<proteinExistence type="predicted"/>
<protein>
    <submittedName>
        <fullName evidence="1">Uncharacterized protein</fullName>
    </submittedName>
</protein>
<dbReference type="Proteomes" id="UP000077671">
    <property type="component" value="Unassembled WGS sequence"/>
</dbReference>
<sequence>MDHLSTEDKRFAEAGIFAAQYVLPKVLNHFMAALSLAHDNPSPGQLIGNTVYVNSQPPATSTSVALLPPNAVGPPVPQPQPCYLREDSDGNRLPPLTFSFMTGYGGLRQPHLLPAPWLLTKGYHRFKKKDPNLTAKLASKTLNDIFTLKKIPEVDPAHNPRDDACTVNMRPDPSDATLFGESYRLQFSIPEDDADMAALMQVCEDGLPLINGLPPVPILEYLRQRNIQFHQTDPNFALPTIPAATLKPLTTSAYSDDEDDDDDDDY</sequence>
<dbReference type="AlphaFoldDB" id="A0A8T8SFR8"/>
<reference evidence="1" key="1">
    <citation type="submission" date="2016-04" db="EMBL/GenBank/DDBJ databases">
        <authorList>
            <person name="Nguyen H.D."/>
            <person name="Kesanakurti P."/>
            <person name="Cullis J."/>
            <person name="Levesque C.A."/>
            <person name="Hambleton S."/>
        </authorList>
    </citation>
    <scope>NUCLEOTIDE SEQUENCE</scope>
    <source>
        <strain evidence="1">DAOMC 238032</strain>
    </source>
</reference>
<dbReference type="EMBL" id="LWDD02002855">
    <property type="protein sequence ID" value="KAE8238939.1"/>
    <property type="molecule type" value="Genomic_DNA"/>
</dbReference>
<accession>A0A8T8SFR8</accession>
<evidence type="ECO:0000313" key="1">
    <source>
        <dbReference type="EMBL" id="KAE8238939.1"/>
    </source>
</evidence>
<name>A0A8T8SFR8_9BASI</name>
<gene>
    <name evidence="1" type="ORF">A4X03_0g8741</name>
</gene>
<evidence type="ECO:0000313" key="2">
    <source>
        <dbReference type="Proteomes" id="UP000077671"/>
    </source>
</evidence>
<organism evidence="1 2">
    <name type="scientific">Tilletia caries</name>
    <name type="common">wheat bunt fungus</name>
    <dbReference type="NCBI Taxonomy" id="13290"/>
    <lineage>
        <taxon>Eukaryota</taxon>
        <taxon>Fungi</taxon>
        <taxon>Dikarya</taxon>
        <taxon>Basidiomycota</taxon>
        <taxon>Ustilaginomycotina</taxon>
        <taxon>Exobasidiomycetes</taxon>
        <taxon>Tilletiales</taxon>
        <taxon>Tilletiaceae</taxon>
        <taxon>Tilletia</taxon>
    </lineage>
</organism>
<reference evidence="1" key="2">
    <citation type="journal article" date="2019" name="IMA Fungus">
        <title>Genome sequencing and comparison of five Tilletia species to identify candidate genes for the detection of regulated species infecting wheat.</title>
        <authorList>
            <person name="Nguyen H.D.T."/>
            <person name="Sultana T."/>
            <person name="Kesanakurti P."/>
            <person name="Hambleton S."/>
        </authorList>
    </citation>
    <scope>NUCLEOTIDE SEQUENCE</scope>
    <source>
        <strain evidence="1">DAOMC 238032</strain>
    </source>
</reference>
<comment type="caution">
    <text evidence="1">The sequence shown here is derived from an EMBL/GenBank/DDBJ whole genome shotgun (WGS) entry which is preliminary data.</text>
</comment>